<feature type="transmembrane region" description="Helical" evidence="7">
    <location>
        <begin position="183"/>
        <end position="205"/>
    </location>
</feature>
<dbReference type="SUPFAM" id="SSF103473">
    <property type="entry name" value="MFS general substrate transporter"/>
    <property type="match status" value="1"/>
</dbReference>
<feature type="compositionally biased region" description="Low complexity" evidence="6">
    <location>
        <begin position="289"/>
        <end position="299"/>
    </location>
</feature>
<evidence type="ECO:0000313" key="9">
    <source>
        <dbReference type="EMBL" id="ETN44290.1"/>
    </source>
</evidence>
<dbReference type="InterPro" id="IPR020846">
    <property type="entry name" value="MFS_dom"/>
</dbReference>
<feature type="domain" description="Major facilitator superfamily (MFS) profile" evidence="8">
    <location>
        <begin position="44"/>
        <end position="584"/>
    </location>
</feature>
<feature type="transmembrane region" description="Helical" evidence="7">
    <location>
        <begin position="86"/>
        <end position="104"/>
    </location>
</feature>
<evidence type="ECO:0000256" key="5">
    <source>
        <dbReference type="ARBA" id="ARBA00023136"/>
    </source>
</evidence>
<dbReference type="PANTHER" id="PTHR23511:SF34">
    <property type="entry name" value="SYNAPTIC VESICLE GLYCOPROTEIN 2"/>
    <property type="match status" value="1"/>
</dbReference>
<dbReference type="GeneID" id="19977809"/>
<keyword evidence="4 7" id="KW-1133">Transmembrane helix</keyword>
<dbReference type="InterPro" id="IPR036259">
    <property type="entry name" value="MFS_trans_sf"/>
</dbReference>
<feature type="transmembrane region" description="Helical" evidence="7">
    <location>
        <begin position="42"/>
        <end position="74"/>
    </location>
</feature>
<dbReference type="InParanoid" id="W2S6N3"/>
<feature type="transmembrane region" description="Helical" evidence="7">
    <location>
        <begin position="521"/>
        <end position="545"/>
    </location>
</feature>
<dbReference type="InterPro" id="IPR005828">
    <property type="entry name" value="MFS_sugar_transport-like"/>
</dbReference>
<keyword evidence="2" id="KW-0813">Transport</keyword>
<dbReference type="GO" id="GO:0016020">
    <property type="term" value="C:membrane"/>
    <property type="evidence" value="ECO:0007669"/>
    <property type="project" value="UniProtKB-SubCell"/>
</dbReference>
<dbReference type="PROSITE" id="PS00217">
    <property type="entry name" value="SUGAR_TRANSPORT_2"/>
    <property type="match status" value="1"/>
</dbReference>
<dbReference type="PROSITE" id="PS50850">
    <property type="entry name" value="MFS"/>
    <property type="match status" value="1"/>
</dbReference>
<dbReference type="GO" id="GO:0022857">
    <property type="term" value="F:transmembrane transporter activity"/>
    <property type="evidence" value="ECO:0007669"/>
    <property type="project" value="InterPro"/>
</dbReference>
<sequence length="625" mass="68847">MGKGRIRRLYKTARVRDFEHETDRAVRAQQIYQTIDRQPFQWLVVIVAGIGFFLDGYTLFASNIALPMLAFVYWPEEVSSIRLTHINLATLTGTMFGQLLFGILADKLGRKKMYGIELLLLISSSLGVVMASEGADNSMSVFVWLIFWRTMVGIGVGADYPLSAVITAEFSPTKHRPRMMASVFAMQPIGQIAGNLVALIIVAAYKNQSGEHLVRTVDTMWRWVIGLGVIPGVLALAFRFAIPETPRYLLDIEDDPIKAEFDATPLFGDMSTDGSMSVATESATELEDGSGPSGMPNSSGRAVSLEEIVLPAPAMPAGRPSGATDDSEASWTISTQAPPVTLNSPWQLSSKDIKQYFWIEGNWRTLFATSMTWLLLDFAFYGIGLSSPQFLAKTYGTINVPDGRAPPWQTNVDPSVSIYDTLMDTSLQALIILNIGSFLGQCLMIFFANRINRTTLQLWGFIILAGVFVALGTIFITLHRSGGWLIIAMYIIAQTAFNFGPNSTTYIISGEAFPTRYRASCHGISAAAGKLGSILVQLFSAYYHFGSTQTDDASTRRYGTIIIVFAAVMLVGAFITWLWIPDMQHPREKGSGLRAVGKNKTLEELALGRWGLKSESVIRARRRQI</sequence>
<dbReference type="OrthoDB" id="433512at2759"/>
<accession>W2S6N3</accession>
<evidence type="ECO:0000259" key="8">
    <source>
        <dbReference type="PROSITE" id="PS50850"/>
    </source>
</evidence>
<keyword evidence="5 7" id="KW-0472">Membrane</keyword>
<keyword evidence="10" id="KW-1185">Reference proteome</keyword>
<feature type="transmembrane region" description="Helical" evidence="7">
    <location>
        <begin position="458"/>
        <end position="476"/>
    </location>
</feature>
<dbReference type="EMBL" id="KB822715">
    <property type="protein sequence ID" value="ETN44290.1"/>
    <property type="molecule type" value="Genomic_DNA"/>
</dbReference>
<feature type="transmembrane region" description="Helical" evidence="7">
    <location>
        <begin position="557"/>
        <end position="580"/>
    </location>
</feature>
<protein>
    <recommendedName>
        <fullName evidence="8">Major facilitator superfamily (MFS) profile domain-containing protein</fullName>
    </recommendedName>
</protein>
<dbReference type="eggNOG" id="KOG0252">
    <property type="taxonomic scope" value="Eukaryota"/>
</dbReference>
<evidence type="ECO:0000256" key="2">
    <source>
        <dbReference type="ARBA" id="ARBA00022448"/>
    </source>
</evidence>
<dbReference type="Pfam" id="PF00083">
    <property type="entry name" value="Sugar_tr"/>
    <property type="match status" value="2"/>
</dbReference>
<feature type="transmembrane region" description="Helical" evidence="7">
    <location>
        <begin position="363"/>
        <end position="383"/>
    </location>
</feature>
<evidence type="ECO:0000256" key="1">
    <source>
        <dbReference type="ARBA" id="ARBA00004141"/>
    </source>
</evidence>
<dbReference type="AlphaFoldDB" id="W2S6N3"/>
<evidence type="ECO:0000256" key="7">
    <source>
        <dbReference type="SAM" id="Phobius"/>
    </source>
</evidence>
<feature type="transmembrane region" description="Helical" evidence="7">
    <location>
        <begin position="220"/>
        <end position="242"/>
    </location>
</feature>
<proteinExistence type="predicted"/>
<dbReference type="InterPro" id="IPR005829">
    <property type="entry name" value="Sugar_transporter_CS"/>
</dbReference>
<gene>
    <name evidence="9" type="ORF">HMPREF1541_10470</name>
</gene>
<dbReference type="VEuPathDB" id="FungiDB:HMPREF1541_10470"/>
<name>W2S6N3_CYPE1</name>
<feature type="transmembrane region" description="Helical" evidence="7">
    <location>
        <begin position="116"/>
        <end position="135"/>
    </location>
</feature>
<dbReference type="RefSeq" id="XP_008713363.1">
    <property type="nucleotide sequence ID" value="XM_008715141.1"/>
</dbReference>
<reference evidence="9 10" key="1">
    <citation type="submission" date="2013-03" db="EMBL/GenBank/DDBJ databases">
        <title>The Genome Sequence of Phialophora europaea CBS 101466.</title>
        <authorList>
            <consortium name="The Broad Institute Genomics Platform"/>
            <person name="Cuomo C."/>
            <person name="de Hoog S."/>
            <person name="Gorbushina A."/>
            <person name="Walker B."/>
            <person name="Young S.K."/>
            <person name="Zeng Q."/>
            <person name="Gargeya S."/>
            <person name="Fitzgerald M."/>
            <person name="Haas B."/>
            <person name="Abouelleil A."/>
            <person name="Allen A.W."/>
            <person name="Alvarado L."/>
            <person name="Arachchi H.M."/>
            <person name="Berlin A.M."/>
            <person name="Chapman S.B."/>
            <person name="Gainer-Dewar J."/>
            <person name="Goldberg J."/>
            <person name="Griggs A."/>
            <person name="Gujja S."/>
            <person name="Hansen M."/>
            <person name="Howarth C."/>
            <person name="Imamovic A."/>
            <person name="Ireland A."/>
            <person name="Larimer J."/>
            <person name="McCowan C."/>
            <person name="Murphy C."/>
            <person name="Pearson M."/>
            <person name="Poon T.W."/>
            <person name="Priest M."/>
            <person name="Roberts A."/>
            <person name="Saif S."/>
            <person name="Shea T."/>
            <person name="Sisk P."/>
            <person name="Sykes S."/>
            <person name="Wortman J."/>
            <person name="Nusbaum C."/>
            <person name="Birren B."/>
        </authorList>
    </citation>
    <scope>NUCLEOTIDE SEQUENCE [LARGE SCALE GENOMIC DNA]</scope>
    <source>
        <strain evidence="9 10">CBS 101466</strain>
    </source>
</reference>
<evidence type="ECO:0000256" key="4">
    <source>
        <dbReference type="ARBA" id="ARBA00022989"/>
    </source>
</evidence>
<feature type="transmembrane region" description="Helical" evidence="7">
    <location>
        <begin position="482"/>
        <end position="500"/>
    </location>
</feature>
<dbReference type="Gene3D" id="1.20.1250.20">
    <property type="entry name" value="MFS general substrate transporter like domains"/>
    <property type="match status" value="2"/>
</dbReference>
<dbReference type="STRING" id="1220924.W2S6N3"/>
<evidence type="ECO:0000313" key="10">
    <source>
        <dbReference type="Proteomes" id="UP000030752"/>
    </source>
</evidence>
<feature type="transmembrane region" description="Helical" evidence="7">
    <location>
        <begin position="141"/>
        <end position="162"/>
    </location>
</feature>
<comment type="subcellular location">
    <subcellularLocation>
        <location evidence="1">Membrane</location>
        <topology evidence="1">Multi-pass membrane protein</topology>
    </subcellularLocation>
</comment>
<evidence type="ECO:0000256" key="6">
    <source>
        <dbReference type="SAM" id="MobiDB-lite"/>
    </source>
</evidence>
<evidence type="ECO:0000256" key="3">
    <source>
        <dbReference type="ARBA" id="ARBA00022692"/>
    </source>
</evidence>
<feature type="transmembrane region" description="Helical" evidence="7">
    <location>
        <begin position="427"/>
        <end position="446"/>
    </location>
</feature>
<dbReference type="PANTHER" id="PTHR23511">
    <property type="entry name" value="SYNAPTIC VESICLE GLYCOPROTEIN 2"/>
    <property type="match status" value="1"/>
</dbReference>
<dbReference type="Proteomes" id="UP000030752">
    <property type="component" value="Unassembled WGS sequence"/>
</dbReference>
<dbReference type="HOGENOM" id="CLU_001265_46_14_1"/>
<keyword evidence="3 7" id="KW-0812">Transmembrane</keyword>
<feature type="region of interest" description="Disordered" evidence="6">
    <location>
        <begin position="277"/>
        <end position="299"/>
    </location>
</feature>
<organism evidence="9 10">
    <name type="scientific">Cyphellophora europaea (strain CBS 101466)</name>
    <name type="common">Phialophora europaea</name>
    <dbReference type="NCBI Taxonomy" id="1220924"/>
    <lineage>
        <taxon>Eukaryota</taxon>
        <taxon>Fungi</taxon>
        <taxon>Dikarya</taxon>
        <taxon>Ascomycota</taxon>
        <taxon>Pezizomycotina</taxon>
        <taxon>Eurotiomycetes</taxon>
        <taxon>Chaetothyriomycetidae</taxon>
        <taxon>Chaetothyriales</taxon>
        <taxon>Cyphellophoraceae</taxon>
        <taxon>Cyphellophora</taxon>
    </lineage>
</organism>